<feature type="transmembrane region" description="Helical" evidence="18">
    <location>
        <begin position="982"/>
        <end position="1007"/>
    </location>
</feature>
<evidence type="ECO:0000256" key="8">
    <source>
        <dbReference type="ARBA" id="ARBA00022837"/>
    </source>
</evidence>
<dbReference type="GO" id="GO:0005774">
    <property type="term" value="C:vacuolar membrane"/>
    <property type="evidence" value="ECO:0007669"/>
    <property type="project" value="UniProtKB-SubCell"/>
</dbReference>
<dbReference type="PANTHER" id="PTHR24093:SF424">
    <property type="entry name" value="CALCIUM-TRANSPORTING ATPASE"/>
    <property type="match status" value="1"/>
</dbReference>
<evidence type="ECO:0000256" key="14">
    <source>
        <dbReference type="ARBA" id="ARBA00023136"/>
    </source>
</evidence>
<dbReference type="InterPro" id="IPR001757">
    <property type="entry name" value="P_typ_ATPase"/>
</dbReference>
<dbReference type="SFLD" id="SFLDS00003">
    <property type="entry name" value="Haloacid_Dehalogenase"/>
    <property type="match status" value="1"/>
</dbReference>
<dbReference type="PRINTS" id="PR00120">
    <property type="entry name" value="HATPASE"/>
</dbReference>
<dbReference type="InterPro" id="IPR023214">
    <property type="entry name" value="HAD_sf"/>
</dbReference>
<dbReference type="GO" id="GO:0046872">
    <property type="term" value="F:metal ion binding"/>
    <property type="evidence" value="ECO:0007669"/>
    <property type="project" value="UniProtKB-KW"/>
</dbReference>
<dbReference type="FunFam" id="3.40.50.1000:FF:000018">
    <property type="entry name" value="Calcium-transporting ATPase"/>
    <property type="match status" value="1"/>
</dbReference>
<keyword evidence="14 18" id="KW-0472">Membrane</keyword>
<dbReference type="InterPro" id="IPR004014">
    <property type="entry name" value="ATPase_P-typ_cation-transptr_N"/>
</dbReference>
<evidence type="ECO:0000256" key="9">
    <source>
        <dbReference type="ARBA" id="ARBA00022840"/>
    </source>
</evidence>
<dbReference type="Gene3D" id="3.40.1110.10">
    <property type="entry name" value="Calcium-transporting ATPase, cytoplasmic domain N"/>
    <property type="match status" value="1"/>
</dbReference>
<keyword evidence="7 18" id="KW-0547">Nucleotide-binding</keyword>
<name>A0A1L9Q3V5_ASPVE</name>
<evidence type="ECO:0000313" key="21">
    <source>
        <dbReference type="EMBL" id="OJJ08409.1"/>
    </source>
</evidence>
<dbReference type="FunFam" id="2.70.150.10:FF:000028">
    <property type="entry name" value="Calcium-transporting ATPase"/>
    <property type="match status" value="1"/>
</dbReference>
<feature type="transmembrane region" description="Helical" evidence="18">
    <location>
        <begin position="153"/>
        <end position="170"/>
    </location>
</feature>
<evidence type="ECO:0000256" key="2">
    <source>
        <dbReference type="ARBA" id="ARBA00022448"/>
    </source>
</evidence>
<dbReference type="Proteomes" id="UP000184073">
    <property type="component" value="Unassembled WGS sequence"/>
</dbReference>
<dbReference type="Pfam" id="PF00690">
    <property type="entry name" value="Cation_ATPase_N"/>
    <property type="match status" value="1"/>
</dbReference>
<dbReference type="Pfam" id="PF00122">
    <property type="entry name" value="E1-E2_ATPase"/>
    <property type="match status" value="1"/>
</dbReference>
<evidence type="ECO:0000256" key="12">
    <source>
        <dbReference type="ARBA" id="ARBA00022989"/>
    </source>
</evidence>
<dbReference type="Gene3D" id="1.20.1110.10">
    <property type="entry name" value="Calcium-transporting ATPase, transmembrane domain"/>
    <property type="match status" value="1"/>
</dbReference>
<dbReference type="GO" id="GO:0005388">
    <property type="term" value="F:P-type calcium transporter activity"/>
    <property type="evidence" value="ECO:0007669"/>
    <property type="project" value="UniProtKB-EC"/>
</dbReference>
<dbReference type="NCBIfam" id="TIGR01517">
    <property type="entry name" value="ATPase-IIB_Ca"/>
    <property type="match status" value="1"/>
</dbReference>
<dbReference type="GO" id="GO:0005886">
    <property type="term" value="C:plasma membrane"/>
    <property type="evidence" value="ECO:0007669"/>
    <property type="project" value="TreeGrafter"/>
</dbReference>
<feature type="transmembrane region" description="Helical" evidence="18">
    <location>
        <begin position="901"/>
        <end position="925"/>
    </location>
</feature>
<evidence type="ECO:0000256" key="3">
    <source>
        <dbReference type="ARBA" id="ARBA00022554"/>
    </source>
</evidence>
<feature type="transmembrane region" description="Helical" evidence="18">
    <location>
        <begin position="834"/>
        <end position="852"/>
    </location>
</feature>
<feature type="transmembrane region" description="Helical" evidence="18">
    <location>
        <begin position="1013"/>
        <end position="1035"/>
    </location>
</feature>
<evidence type="ECO:0000256" key="11">
    <source>
        <dbReference type="ARBA" id="ARBA00022967"/>
    </source>
</evidence>
<feature type="transmembrane region" description="Helical" evidence="18">
    <location>
        <begin position="182"/>
        <end position="201"/>
    </location>
</feature>
<proteinExistence type="inferred from homology"/>
<evidence type="ECO:0000256" key="13">
    <source>
        <dbReference type="ARBA" id="ARBA00023065"/>
    </source>
</evidence>
<evidence type="ECO:0000256" key="10">
    <source>
        <dbReference type="ARBA" id="ARBA00022842"/>
    </source>
</evidence>
<dbReference type="EMBL" id="KV878139">
    <property type="protein sequence ID" value="OJJ08409.1"/>
    <property type="molecule type" value="Genomic_DNA"/>
</dbReference>
<dbReference type="STRING" id="1036611.A0A1L9Q3V5"/>
<dbReference type="OrthoDB" id="3352408at2759"/>
<evidence type="ECO:0000313" key="22">
    <source>
        <dbReference type="Proteomes" id="UP000184073"/>
    </source>
</evidence>
<dbReference type="InterPro" id="IPR059000">
    <property type="entry name" value="ATPase_P-type_domA"/>
</dbReference>
<dbReference type="SUPFAM" id="SSF81660">
    <property type="entry name" value="Metal cation-transporting ATPase, ATP-binding domain N"/>
    <property type="match status" value="1"/>
</dbReference>
<dbReference type="InterPro" id="IPR018303">
    <property type="entry name" value="ATPase_P-typ_P_site"/>
</dbReference>
<dbReference type="InterPro" id="IPR023299">
    <property type="entry name" value="ATPase_P-typ_cyto_dom_N"/>
</dbReference>
<keyword evidence="6" id="KW-0479">Metal-binding</keyword>
<dbReference type="InterPro" id="IPR036412">
    <property type="entry name" value="HAD-like_sf"/>
</dbReference>
<reference evidence="22" key="1">
    <citation type="journal article" date="2017" name="Genome Biol.">
        <title>Comparative genomics reveals high biological diversity and specific adaptations in the industrially and medically important fungal genus Aspergillus.</title>
        <authorList>
            <person name="de Vries R.P."/>
            <person name="Riley R."/>
            <person name="Wiebenga A."/>
            <person name="Aguilar-Osorio G."/>
            <person name="Amillis S."/>
            <person name="Uchima C.A."/>
            <person name="Anderluh G."/>
            <person name="Asadollahi M."/>
            <person name="Askin M."/>
            <person name="Barry K."/>
            <person name="Battaglia E."/>
            <person name="Bayram O."/>
            <person name="Benocci T."/>
            <person name="Braus-Stromeyer S.A."/>
            <person name="Caldana C."/>
            <person name="Canovas D."/>
            <person name="Cerqueira G.C."/>
            <person name="Chen F."/>
            <person name="Chen W."/>
            <person name="Choi C."/>
            <person name="Clum A."/>
            <person name="Dos Santos R.A."/>
            <person name="Damasio A.R."/>
            <person name="Diallinas G."/>
            <person name="Emri T."/>
            <person name="Fekete E."/>
            <person name="Flipphi M."/>
            <person name="Freyberg S."/>
            <person name="Gallo A."/>
            <person name="Gournas C."/>
            <person name="Habgood R."/>
            <person name="Hainaut M."/>
            <person name="Harispe M.L."/>
            <person name="Henrissat B."/>
            <person name="Hilden K.S."/>
            <person name="Hope R."/>
            <person name="Hossain A."/>
            <person name="Karabika E."/>
            <person name="Karaffa L."/>
            <person name="Karanyi Z."/>
            <person name="Krasevec N."/>
            <person name="Kuo A."/>
            <person name="Kusch H."/>
            <person name="LaButti K."/>
            <person name="Lagendijk E.L."/>
            <person name="Lapidus A."/>
            <person name="Levasseur A."/>
            <person name="Lindquist E."/>
            <person name="Lipzen A."/>
            <person name="Logrieco A.F."/>
            <person name="MacCabe A."/>
            <person name="Maekelae M.R."/>
            <person name="Malavazi I."/>
            <person name="Melin P."/>
            <person name="Meyer V."/>
            <person name="Mielnichuk N."/>
            <person name="Miskei M."/>
            <person name="Molnar A.P."/>
            <person name="Mule G."/>
            <person name="Ngan C.Y."/>
            <person name="Orejas M."/>
            <person name="Orosz E."/>
            <person name="Ouedraogo J.P."/>
            <person name="Overkamp K.M."/>
            <person name="Park H.-S."/>
            <person name="Perrone G."/>
            <person name="Piumi F."/>
            <person name="Punt P.J."/>
            <person name="Ram A.F."/>
            <person name="Ramon A."/>
            <person name="Rauscher S."/>
            <person name="Record E."/>
            <person name="Riano-Pachon D.M."/>
            <person name="Robert V."/>
            <person name="Roehrig J."/>
            <person name="Ruller R."/>
            <person name="Salamov A."/>
            <person name="Salih N.S."/>
            <person name="Samson R.A."/>
            <person name="Sandor E."/>
            <person name="Sanguinetti M."/>
            <person name="Schuetze T."/>
            <person name="Sepcic K."/>
            <person name="Shelest E."/>
            <person name="Sherlock G."/>
            <person name="Sophianopoulou V."/>
            <person name="Squina F.M."/>
            <person name="Sun H."/>
            <person name="Susca A."/>
            <person name="Todd R.B."/>
            <person name="Tsang A."/>
            <person name="Unkles S.E."/>
            <person name="van de Wiele N."/>
            <person name="van Rossen-Uffink D."/>
            <person name="Oliveira J.V."/>
            <person name="Vesth T.C."/>
            <person name="Visser J."/>
            <person name="Yu J.-H."/>
            <person name="Zhou M."/>
            <person name="Andersen M.R."/>
            <person name="Archer D.B."/>
            <person name="Baker S.E."/>
            <person name="Benoit I."/>
            <person name="Brakhage A.A."/>
            <person name="Braus G.H."/>
            <person name="Fischer R."/>
            <person name="Frisvad J.C."/>
            <person name="Goldman G.H."/>
            <person name="Houbraken J."/>
            <person name="Oakley B."/>
            <person name="Pocsi I."/>
            <person name="Scazzocchio C."/>
            <person name="Seiboth B."/>
            <person name="vanKuyk P.A."/>
            <person name="Wortman J."/>
            <person name="Dyer P.S."/>
            <person name="Grigoriev I.V."/>
        </authorList>
    </citation>
    <scope>NUCLEOTIDE SEQUENCE [LARGE SCALE GENOMIC DNA]</scope>
    <source>
        <strain evidence="22">CBS 583.65</strain>
    </source>
</reference>
<keyword evidence="12 18" id="KW-1133">Transmembrane helix</keyword>
<dbReference type="CDD" id="cd02081">
    <property type="entry name" value="P-type_ATPase_Ca_PMCA-like"/>
    <property type="match status" value="1"/>
</dbReference>
<feature type="domain" description="Cation-transporting P-type ATPase N-terminal" evidence="20">
    <location>
        <begin position="109"/>
        <end position="169"/>
    </location>
</feature>
<keyword evidence="9 18" id="KW-0067">ATP-binding</keyword>
<keyword evidence="10" id="KW-0460">Magnesium</keyword>
<dbReference type="InterPro" id="IPR008250">
    <property type="entry name" value="ATPase_P-typ_transduc_dom_A_sf"/>
</dbReference>
<comment type="subcellular location">
    <subcellularLocation>
        <location evidence="18">Membrane</location>
        <topology evidence="18">Multi-pass membrane protein</topology>
    </subcellularLocation>
    <subcellularLocation>
        <location evidence="1">Vacuole membrane</location>
        <topology evidence="1">Multi-pass membrane protein</topology>
    </subcellularLocation>
</comment>
<keyword evidence="2 18" id="KW-0813">Transport</keyword>
<dbReference type="NCBIfam" id="TIGR01494">
    <property type="entry name" value="ATPase_P-type"/>
    <property type="match status" value="2"/>
</dbReference>
<feature type="transmembrane region" description="Helical" evidence="18">
    <location>
        <begin position="395"/>
        <end position="422"/>
    </location>
</feature>
<keyword evidence="4 18" id="KW-0109">Calcium transport</keyword>
<comment type="caution">
    <text evidence="18">Lacks conserved residue(s) required for the propagation of feature annotation.</text>
</comment>
<dbReference type="GO" id="GO:0016887">
    <property type="term" value="F:ATP hydrolysis activity"/>
    <property type="evidence" value="ECO:0007669"/>
    <property type="project" value="InterPro"/>
</dbReference>
<accession>A0A1L9Q3V5</accession>
<keyword evidence="22" id="KW-1185">Reference proteome</keyword>
<dbReference type="InterPro" id="IPR006408">
    <property type="entry name" value="P-type_ATPase_IIB"/>
</dbReference>
<evidence type="ECO:0000256" key="1">
    <source>
        <dbReference type="ARBA" id="ARBA00004128"/>
    </source>
</evidence>
<comment type="function">
    <text evidence="18">Catalyzes the hydrolysis of ATP coupled with the transport of calcium.</text>
</comment>
<dbReference type="PRINTS" id="PR00119">
    <property type="entry name" value="CATATPASE"/>
</dbReference>
<dbReference type="InterPro" id="IPR006068">
    <property type="entry name" value="ATPase_P-typ_cation-transptr_C"/>
</dbReference>
<feature type="region of interest" description="Disordered" evidence="19">
    <location>
        <begin position="1"/>
        <end position="23"/>
    </location>
</feature>
<keyword evidence="8 18" id="KW-0106">Calcium</keyword>
<dbReference type="InterPro" id="IPR023298">
    <property type="entry name" value="ATPase_P-typ_TM_dom_sf"/>
</dbReference>
<evidence type="ECO:0000259" key="20">
    <source>
        <dbReference type="SMART" id="SM00831"/>
    </source>
</evidence>
<comment type="catalytic activity">
    <reaction evidence="16 18">
        <text>Ca(2+)(in) + ATP + H2O = Ca(2+)(out) + ADP + phosphate + H(+)</text>
        <dbReference type="Rhea" id="RHEA:18105"/>
        <dbReference type="ChEBI" id="CHEBI:15377"/>
        <dbReference type="ChEBI" id="CHEBI:15378"/>
        <dbReference type="ChEBI" id="CHEBI:29108"/>
        <dbReference type="ChEBI" id="CHEBI:30616"/>
        <dbReference type="ChEBI" id="CHEBI:43474"/>
        <dbReference type="ChEBI" id="CHEBI:456216"/>
        <dbReference type="EC" id="7.2.2.10"/>
    </reaction>
</comment>
<sequence>MSDKDGNESWTDDILSSEPPSEEESLVVGNKFAFSPGQLNKLLNPKSVHAFYTLGGLKGLEYGLQTNLAAGLSTTETILPRYVTIDEARQVAWSNKAIATSSHIQGSIPLPSQPSKDSVQFTDRTRIFGTNALPSAPKKKFLRLVWDAYNDKIIILLTIAAVVSLALGIYEAASGQSQVDWIEGVAVCVAIAIVVSVTAGNDWQKQRQFGKLNKRKLDREVRVIRDGQTIRVHITELTVGDVVHLEPGDSAPADGVVITNHEIKCDESTATGESDQVEKVSGYKAWERLQVGPLEMDVDPFIISGSKVLEGLGTYVVTSVGPHSTYGRIMVSLGAETDPTPLQVKLARLANWIGWFGLGSALLLFTVLFIRFLVQLSGIYQNDSPAVKGQHFMDILIVAVTVIVVAIPEGLPLAVTLALAFATARMLKENNLVRLLRACETMGNATVICSDKTGTLTQNKMSVVVGFLGTSEVFGRRPSDILEPSSTTVSDAVARFPSQVKQLLVHSLALNTTAFEEKRDTGTEFVGNKTEIALLQLACEQLGMSLSEVQRENHVEHVYPFDSSRKAMAVVYRLPAGYRILVKGAPELLLNTATRMVQSAVSNETGIPTGPILDEDRRYISRTIDAYAKDSLRTIGIAYRDLPSWPPTNKTEHPSFGEILEDMAWIGAFGIHDPLRPEVTEAIWNCHSAGVQVKMVTAGDNINTALSIAEACGIKTDEGMAMEGPELRKLDQEQLDQVVPKLQVLARSSPTDKELLVKHLKRLGEIVAVTGDGTNDGPALKSADVGFSMGMSGTEVAREASSIILLDDNFRSIVTAISWGRAVNDAVAKFLQQFQITVNITAVLLTVITAIYNSRNESVFKAVQLLWLNLIMDTFAALALATDPPTADILKRPPTPRHASLFTVTMWKMILGQSIYKLTICFVLYFSGNTILDLDKHSPHEMLELDTIIFNTFVWMQIFNELNCRRLDNKFNVLEGIHRNRWFLFINVLMVGGQILIIFVGGAAFGVTRLSAGQWGICLGFAALCIPWAAILKFIPDQYVGVLIRWFSKAVRAVWKPMAKAYTAAAYGVRRCIRPASARRRNGKARVIDEETPAVTVQ</sequence>
<comment type="similarity">
    <text evidence="15 18">Belongs to the cation transport ATPase (P-type) (TC 3.A.3) family.</text>
</comment>
<dbReference type="AlphaFoldDB" id="A0A1L9Q3V5"/>
<feature type="transmembrane region" description="Helical" evidence="18">
    <location>
        <begin position="352"/>
        <end position="375"/>
    </location>
</feature>
<evidence type="ECO:0000256" key="17">
    <source>
        <dbReference type="ARBA" id="ARBA00059328"/>
    </source>
</evidence>
<evidence type="ECO:0000256" key="4">
    <source>
        <dbReference type="ARBA" id="ARBA00022568"/>
    </source>
</evidence>
<keyword evidence="11" id="KW-1278">Translocase</keyword>
<keyword evidence="13 18" id="KW-0406">Ion transport</keyword>
<dbReference type="EC" id="7.2.2.10" evidence="18"/>
<evidence type="ECO:0000256" key="16">
    <source>
        <dbReference type="ARBA" id="ARBA00048694"/>
    </source>
</evidence>
<dbReference type="RefSeq" id="XP_040674171.1">
    <property type="nucleotide sequence ID" value="XM_040807925.1"/>
</dbReference>
<comment type="function">
    <text evidence="17">This magnesium-dependent enzyme catalyzes the hydrolysis of ATP coupled with the transport of calcium. Transports the calcium to the vacuole and participates in the control of the cytosolic free calcium.</text>
</comment>
<dbReference type="SFLD" id="SFLDG00002">
    <property type="entry name" value="C1.7:_P-type_atpase_like"/>
    <property type="match status" value="1"/>
</dbReference>
<dbReference type="FunFam" id="1.20.1110.10:FF:000039">
    <property type="entry name" value="Calcium-transporting ATPase"/>
    <property type="match status" value="1"/>
</dbReference>
<protein>
    <recommendedName>
        <fullName evidence="18">Calcium-transporting ATPase</fullName>
        <ecNumber evidence="18">7.2.2.10</ecNumber>
    </recommendedName>
</protein>
<dbReference type="VEuPathDB" id="FungiDB:ASPVEDRAFT_143566"/>
<gene>
    <name evidence="21" type="ORF">ASPVEDRAFT_143566</name>
</gene>
<dbReference type="SUPFAM" id="SSF81653">
    <property type="entry name" value="Calcium ATPase, transduction domain A"/>
    <property type="match status" value="1"/>
</dbReference>
<evidence type="ECO:0000256" key="5">
    <source>
        <dbReference type="ARBA" id="ARBA00022692"/>
    </source>
</evidence>
<evidence type="ECO:0000256" key="18">
    <source>
        <dbReference type="RuleBase" id="RU361146"/>
    </source>
</evidence>
<dbReference type="GO" id="GO:0006874">
    <property type="term" value="P:intracellular calcium ion homeostasis"/>
    <property type="evidence" value="ECO:0007669"/>
    <property type="project" value="TreeGrafter"/>
</dbReference>
<dbReference type="Gene3D" id="2.70.150.10">
    <property type="entry name" value="Calcium-transporting ATPase, cytoplasmic transduction domain A"/>
    <property type="match status" value="1"/>
</dbReference>
<dbReference type="GO" id="GO:0005524">
    <property type="term" value="F:ATP binding"/>
    <property type="evidence" value="ECO:0007669"/>
    <property type="project" value="UniProtKB-KW"/>
</dbReference>
<dbReference type="SMART" id="SM00831">
    <property type="entry name" value="Cation_ATPase_N"/>
    <property type="match status" value="1"/>
</dbReference>
<evidence type="ECO:0000256" key="19">
    <source>
        <dbReference type="SAM" id="MobiDB-lite"/>
    </source>
</evidence>
<keyword evidence="3" id="KW-0926">Vacuole</keyword>
<dbReference type="SFLD" id="SFLDF00027">
    <property type="entry name" value="p-type_atpase"/>
    <property type="match status" value="1"/>
</dbReference>
<dbReference type="Pfam" id="PF00689">
    <property type="entry name" value="Cation_ATPase_C"/>
    <property type="match status" value="1"/>
</dbReference>
<dbReference type="InterPro" id="IPR044492">
    <property type="entry name" value="P_typ_ATPase_HD_dom"/>
</dbReference>
<keyword evidence="5 18" id="KW-0812">Transmembrane</keyword>
<dbReference type="SUPFAM" id="SSF56784">
    <property type="entry name" value="HAD-like"/>
    <property type="match status" value="1"/>
</dbReference>
<dbReference type="Gene3D" id="3.40.50.1000">
    <property type="entry name" value="HAD superfamily/HAD-like"/>
    <property type="match status" value="1"/>
</dbReference>
<evidence type="ECO:0000256" key="15">
    <source>
        <dbReference type="ARBA" id="ARBA00038148"/>
    </source>
</evidence>
<dbReference type="PROSITE" id="PS00154">
    <property type="entry name" value="ATPASE_E1_E2"/>
    <property type="match status" value="1"/>
</dbReference>
<dbReference type="GeneID" id="63723436"/>
<dbReference type="SUPFAM" id="SSF81665">
    <property type="entry name" value="Calcium ATPase, transmembrane domain M"/>
    <property type="match status" value="1"/>
</dbReference>
<dbReference type="Pfam" id="PF13246">
    <property type="entry name" value="Cation_ATPase"/>
    <property type="match status" value="1"/>
</dbReference>
<dbReference type="PANTHER" id="PTHR24093">
    <property type="entry name" value="CATION TRANSPORTING ATPASE"/>
    <property type="match status" value="1"/>
</dbReference>
<organism evidence="21 22">
    <name type="scientific">Aspergillus versicolor CBS 583.65</name>
    <dbReference type="NCBI Taxonomy" id="1036611"/>
    <lineage>
        <taxon>Eukaryota</taxon>
        <taxon>Fungi</taxon>
        <taxon>Dikarya</taxon>
        <taxon>Ascomycota</taxon>
        <taxon>Pezizomycotina</taxon>
        <taxon>Eurotiomycetes</taxon>
        <taxon>Eurotiomycetidae</taxon>
        <taxon>Eurotiales</taxon>
        <taxon>Aspergillaceae</taxon>
        <taxon>Aspergillus</taxon>
        <taxon>Aspergillus subgen. Nidulantes</taxon>
    </lineage>
</organism>
<evidence type="ECO:0000256" key="6">
    <source>
        <dbReference type="ARBA" id="ARBA00022723"/>
    </source>
</evidence>
<dbReference type="FunFam" id="3.40.50.1000:FF:000001">
    <property type="entry name" value="Phospholipid-transporting ATPase IC"/>
    <property type="match status" value="1"/>
</dbReference>
<evidence type="ECO:0000256" key="7">
    <source>
        <dbReference type="ARBA" id="ARBA00022741"/>
    </source>
</evidence>